<keyword evidence="3 6" id="KW-0067">ATP-binding</keyword>
<evidence type="ECO:0000256" key="4">
    <source>
        <dbReference type="ARBA" id="ARBA00038388"/>
    </source>
</evidence>
<reference evidence="6" key="1">
    <citation type="submission" date="2023-02" db="EMBL/GenBank/DDBJ databases">
        <title>Genome of Flavobacteriaceae gen. nov. sp. strain F89.</title>
        <authorList>
            <person name="Wang Y."/>
        </authorList>
    </citation>
    <scope>NUCLEOTIDE SEQUENCE</scope>
    <source>
        <strain evidence="6">F89</strain>
    </source>
</reference>
<sequence>MSKEIIKIEDLKRDFTMGPEIVHALKGVSFTVKEGEFVTIMGSSGSGKSVMLHILGCLDQPTSGIYELDGLKVKNLSKDELATIRNEKIGFIFQSYNLLARTSAIENVELPLLYSNKVSSAEQRERAIEALERVGLGHRLHHTPGQLSGGQQQRIGIARSLINDPVIILADEATGNLDTRNSYEIMALFQELNKQGITIVFVTHEPDIASFSSRTIILRDGLVIQDTKNPNIQSAKDKLAKLPKQDATS</sequence>
<dbReference type="InterPro" id="IPR017871">
    <property type="entry name" value="ABC_transporter-like_CS"/>
</dbReference>
<evidence type="ECO:0000256" key="3">
    <source>
        <dbReference type="ARBA" id="ARBA00022840"/>
    </source>
</evidence>
<feature type="domain" description="ABC transporter" evidence="5">
    <location>
        <begin position="6"/>
        <end position="245"/>
    </location>
</feature>
<evidence type="ECO:0000313" key="7">
    <source>
        <dbReference type="Proteomes" id="UP001200642"/>
    </source>
</evidence>
<dbReference type="GO" id="GO:0016887">
    <property type="term" value="F:ATP hydrolysis activity"/>
    <property type="evidence" value="ECO:0007669"/>
    <property type="project" value="InterPro"/>
</dbReference>
<dbReference type="RefSeq" id="WP_317903933.1">
    <property type="nucleotide sequence ID" value="NZ_JAIRBC010000046.1"/>
</dbReference>
<dbReference type="InterPro" id="IPR003593">
    <property type="entry name" value="AAA+_ATPase"/>
</dbReference>
<dbReference type="PROSITE" id="PS00211">
    <property type="entry name" value="ABC_TRANSPORTER_1"/>
    <property type="match status" value="1"/>
</dbReference>
<dbReference type="FunFam" id="3.40.50.300:FF:000032">
    <property type="entry name" value="Export ABC transporter ATP-binding protein"/>
    <property type="match status" value="1"/>
</dbReference>
<dbReference type="GO" id="GO:0098796">
    <property type="term" value="C:membrane protein complex"/>
    <property type="evidence" value="ECO:0007669"/>
    <property type="project" value="UniProtKB-ARBA"/>
</dbReference>
<keyword evidence="1" id="KW-0813">Transport</keyword>
<dbReference type="GO" id="GO:0022857">
    <property type="term" value="F:transmembrane transporter activity"/>
    <property type="evidence" value="ECO:0007669"/>
    <property type="project" value="TreeGrafter"/>
</dbReference>
<dbReference type="InterPro" id="IPR003439">
    <property type="entry name" value="ABC_transporter-like_ATP-bd"/>
</dbReference>
<protein>
    <submittedName>
        <fullName evidence="6">ABC transporter ATP-binding protein</fullName>
    </submittedName>
</protein>
<evidence type="ECO:0000259" key="5">
    <source>
        <dbReference type="PROSITE" id="PS50893"/>
    </source>
</evidence>
<dbReference type="PANTHER" id="PTHR24220:SF86">
    <property type="entry name" value="ABC TRANSPORTER ABCH.1"/>
    <property type="match status" value="1"/>
</dbReference>
<dbReference type="PROSITE" id="PS50893">
    <property type="entry name" value="ABC_TRANSPORTER_2"/>
    <property type="match status" value="1"/>
</dbReference>
<evidence type="ECO:0000256" key="1">
    <source>
        <dbReference type="ARBA" id="ARBA00022448"/>
    </source>
</evidence>
<dbReference type="InterPro" id="IPR015854">
    <property type="entry name" value="ABC_transpr_LolD-like"/>
</dbReference>
<dbReference type="SMART" id="SM00382">
    <property type="entry name" value="AAA"/>
    <property type="match status" value="1"/>
</dbReference>
<dbReference type="EMBL" id="JAIRBC010000046">
    <property type="protein sequence ID" value="MCG2462800.1"/>
    <property type="molecule type" value="Genomic_DNA"/>
</dbReference>
<comment type="similarity">
    <text evidence="4">Belongs to the ABC transporter superfamily. Macrolide exporter (TC 3.A.1.122) family.</text>
</comment>
<dbReference type="Gene3D" id="3.40.50.300">
    <property type="entry name" value="P-loop containing nucleotide triphosphate hydrolases"/>
    <property type="match status" value="1"/>
</dbReference>
<dbReference type="GO" id="GO:0005524">
    <property type="term" value="F:ATP binding"/>
    <property type="evidence" value="ECO:0007669"/>
    <property type="project" value="UniProtKB-KW"/>
</dbReference>
<keyword evidence="2" id="KW-0547">Nucleotide-binding</keyword>
<organism evidence="6 7">
    <name type="scientific">Cerina litoralis</name>
    <dbReference type="NCBI Taxonomy" id="2874477"/>
    <lineage>
        <taxon>Bacteria</taxon>
        <taxon>Pseudomonadati</taxon>
        <taxon>Bacteroidota</taxon>
        <taxon>Flavobacteriia</taxon>
        <taxon>Flavobacteriales</taxon>
        <taxon>Flavobacteriaceae</taxon>
        <taxon>Cerina</taxon>
    </lineage>
</organism>
<keyword evidence="7" id="KW-1185">Reference proteome</keyword>
<comment type="caution">
    <text evidence="6">The sequence shown here is derived from an EMBL/GenBank/DDBJ whole genome shotgun (WGS) entry which is preliminary data.</text>
</comment>
<evidence type="ECO:0000256" key="2">
    <source>
        <dbReference type="ARBA" id="ARBA00022741"/>
    </source>
</evidence>
<dbReference type="SUPFAM" id="SSF52540">
    <property type="entry name" value="P-loop containing nucleoside triphosphate hydrolases"/>
    <property type="match status" value="1"/>
</dbReference>
<gene>
    <name evidence="6" type="ORF">K8352_18700</name>
</gene>
<name>A0AAE3EXA1_9FLAO</name>
<dbReference type="CDD" id="cd03255">
    <property type="entry name" value="ABC_MJ0796_LolCDE_FtsE"/>
    <property type="match status" value="1"/>
</dbReference>
<dbReference type="PANTHER" id="PTHR24220">
    <property type="entry name" value="IMPORT ATP-BINDING PROTEIN"/>
    <property type="match status" value="1"/>
</dbReference>
<dbReference type="GO" id="GO:0005886">
    <property type="term" value="C:plasma membrane"/>
    <property type="evidence" value="ECO:0007669"/>
    <property type="project" value="TreeGrafter"/>
</dbReference>
<proteinExistence type="inferred from homology"/>
<evidence type="ECO:0000313" key="6">
    <source>
        <dbReference type="EMBL" id="MCG2462800.1"/>
    </source>
</evidence>
<dbReference type="Proteomes" id="UP001200642">
    <property type="component" value="Unassembled WGS sequence"/>
</dbReference>
<accession>A0AAE3EXA1</accession>
<dbReference type="Pfam" id="PF00005">
    <property type="entry name" value="ABC_tran"/>
    <property type="match status" value="1"/>
</dbReference>
<dbReference type="AlphaFoldDB" id="A0AAE3EXA1"/>
<dbReference type="InterPro" id="IPR027417">
    <property type="entry name" value="P-loop_NTPase"/>
</dbReference>
<dbReference type="InterPro" id="IPR017911">
    <property type="entry name" value="MacB-like_ATP-bd"/>
</dbReference>